<dbReference type="Proteomes" id="UP000274504">
    <property type="component" value="Unassembled WGS sequence"/>
</dbReference>
<feature type="compositionally biased region" description="Low complexity" evidence="1">
    <location>
        <begin position="27"/>
        <end position="37"/>
    </location>
</feature>
<proteinExistence type="predicted"/>
<dbReference type="AlphaFoldDB" id="A0A0R3SJ70"/>
<reference evidence="2 3" key="2">
    <citation type="submission" date="2018-11" db="EMBL/GenBank/DDBJ databases">
        <authorList>
            <consortium name="Pathogen Informatics"/>
        </authorList>
    </citation>
    <scope>NUCLEOTIDE SEQUENCE [LARGE SCALE GENOMIC DNA]</scope>
</reference>
<feature type="compositionally biased region" description="Basic residues" evidence="1">
    <location>
        <begin position="42"/>
        <end position="56"/>
    </location>
</feature>
<dbReference type="EMBL" id="UYSG01002205">
    <property type="protein sequence ID" value="VDL57301.1"/>
    <property type="molecule type" value="Genomic_DNA"/>
</dbReference>
<sequence>MLTRNRGKFKSVVEILGLKKKNKKSASKSQESSKAKSPPISRSKKASSTKLRRVVRQKKDIQREISPVIENEEERHRDTICEYRTETSQAEQSVFPKKLDSSTALHQAEKLRVSAKSDRNFNLCDPDLRELLGEIKQTGRLFRSRRNFFATRAQQKHQLKEISAINFHFKDEAQESLFKRLIASLDEVNGEMDKKDGVLASCSLVRPGVRKSLRVRRKIRRQNAVDLCKVRLRPNPRRKRFSDASLSDGELETPSANLTRSDHNVSLAAKKLAMAKSRAVSERRKSSTTRVRPVKFPYRGKGIRSLRRTTIGRRMRVGEVSEDYIDNLNNEVTSVSETQDQPQEGTDDPEHTAEEQRRRIMNPQLSLLGRLLLGMHCTAVSGERENEILIKNLSDDDCKMLNQRITGTIFTLKTLSTIKDEESGEKKFNVVLAYMDNAQSLVSEKIARSEDGSQQISRRQKPASTFSKNKSIREGRKRPVRQAHPLQILGLKHLRAQVEAVRNSHSQNNTEEDRNSAQMEESPKPVVPKSRVLSGFLVNHLRRAPNRRVVRKVYTGSALVPKILNRRRPQTATTSSSQPLFALPPQYSQAQTATVATLSMSTENTQLSQVQAPKITNSTAQI</sequence>
<dbReference type="OrthoDB" id="6250648at2759"/>
<feature type="region of interest" description="Disordered" evidence="1">
    <location>
        <begin position="334"/>
        <end position="357"/>
    </location>
</feature>
<organism evidence="4">
    <name type="scientific">Hymenolepis diminuta</name>
    <name type="common">Rat tapeworm</name>
    <dbReference type="NCBI Taxonomy" id="6216"/>
    <lineage>
        <taxon>Eukaryota</taxon>
        <taxon>Metazoa</taxon>
        <taxon>Spiralia</taxon>
        <taxon>Lophotrochozoa</taxon>
        <taxon>Platyhelminthes</taxon>
        <taxon>Cestoda</taxon>
        <taxon>Eucestoda</taxon>
        <taxon>Cyclophyllidea</taxon>
        <taxon>Hymenolepididae</taxon>
        <taxon>Hymenolepis</taxon>
    </lineage>
</organism>
<feature type="compositionally biased region" description="Polar residues" evidence="1">
    <location>
        <begin position="334"/>
        <end position="344"/>
    </location>
</feature>
<feature type="compositionally biased region" description="Basic and acidic residues" evidence="1">
    <location>
        <begin position="348"/>
        <end position="357"/>
    </location>
</feature>
<feature type="region of interest" description="Disordered" evidence="1">
    <location>
        <begin position="500"/>
        <end position="527"/>
    </location>
</feature>
<name>A0A0R3SJ70_HYMDI</name>
<accession>A0A0R3SJ70</accession>
<evidence type="ECO:0000313" key="3">
    <source>
        <dbReference type="Proteomes" id="UP000274504"/>
    </source>
</evidence>
<gene>
    <name evidence="2" type="ORF">HDID_LOCUS4983</name>
</gene>
<feature type="region of interest" description="Disordered" evidence="1">
    <location>
        <begin position="447"/>
        <end position="485"/>
    </location>
</feature>
<protein>
    <submittedName>
        <fullName evidence="4">Muscle M-line assembly protein unc-89</fullName>
    </submittedName>
</protein>
<dbReference type="WBParaSite" id="HDID_0000498501-mRNA-1">
    <property type="protein sequence ID" value="HDID_0000498501-mRNA-1"/>
    <property type="gene ID" value="HDID_0000498501"/>
</dbReference>
<feature type="region of interest" description="Disordered" evidence="1">
    <location>
        <begin position="238"/>
        <end position="257"/>
    </location>
</feature>
<evidence type="ECO:0000313" key="4">
    <source>
        <dbReference type="WBParaSite" id="HDID_0000498501-mRNA-1"/>
    </source>
</evidence>
<reference evidence="4" key="1">
    <citation type="submission" date="2017-02" db="UniProtKB">
        <authorList>
            <consortium name="WormBaseParasite"/>
        </authorList>
    </citation>
    <scope>IDENTIFICATION</scope>
</reference>
<feature type="region of interest" description="Disordered" evidence="1">
    <location>
        <begin position="20"/>
        <end position="57"/>
    </location>
</feature>
<evidence type="ECO:0000256" key="1">
    <source>
        <dbReference type="SAM" id="MobiDB-lite"/>
    </source>
</evidence>
<evidence type="ECO:0000313" key="2">
    <source>
        <dbReference type="EMBL" id="VDL57301.1"/>
    </source>
</evidence>
<feature type="compositionally biased region" description="Polar residues" evidence="1">
    <location>
        <begin position="452"/>
        <end position="469"/>
    </location>
</feature>